<accession>A0A4Z0PLA9</accession>
<keyword evidence="1" id="KW-0732">Signal</keyword>
<comment type="caution">
    <text evidence="2">The sequence shown here is derived from an EMBL/GenBank/DDBJ whole genome shotgun (WGS) entry which is preliminary data.</text>
</comment>
<evidence type="ECO:0008006" key="4">
    <source>
        <dbReference type="Google" id="ProtNLM"/>
    </source>
</evidence>
<dbReference type="PROSITE" id="PS51257">
    <property type="entry name" value="PROKAR_LIPOPROTEIN"/>
    <property type="match status" value="1"/>
</dbReference>
<dbReference type="RefSeq" id="WP_135497363.1">
    <property type="nucleotide sequence ID" value="NZ_SRLD01000014.1"/>
</dbReference>
<keyword evidence="3" id="KW-1185">Reference proteome</keyword>
<evidence type="ECO:0000313" key="3">
    <source>
        <dbReference type="Proteomes" id="UP000297739"/>
    </source>
</evidence>
<name>A0A4Z0PLA9_9BACT</name>
<reference evidence="2 3" key="1">
    <citation type="submission" date="2019-04" db="EMBL/GenBank/DDBJ databases">
        <authorList>
            <person name="Feng G."/>
            <person name="Zhang J."/>
            <person name="Zhu H."/>
        </authorList>
    </citation>
    <scope>NUCLEOTIDE SEQUENCE [LARGE SCALE GENOMIC DNA]</scope>
    <source>
        <strain evidence="2 3">JCM 17223</strain>
    </source>
</reference>
<dbReference type="Proteomes" id="UP000297739">
    <property type="component" value="Unassembled WGS sequence"/>
</dbReference>
<dbReference type="EMBL" id="SRLD01000014">
    <property type="protein sequence ID" value="TGE16805.1"/>
    <property type="molecule type" value="Genomic_DNA"/>
</dbReference>
<organism evidence="2 3">
    <name type="scientific">Hymenobacter elongatus</name>
    <dbReference type="NCBI Taxonomy" id="877208"/>
    <lineage>
        <taxon>Bacteria</taxon>
        <taxon>Pseudomonadati</taxon>
        <taxon>Bacteroidota</taxon>
        <taxon>Cytophagia</taxon>
        <taxon>Cytophagales</taxon>
        <taxon>Hymenobacteraceae</taxon>
        <taxon>Hymenobacter</taxon>
    </lineage>
</organism>
<evidence type="ECO:0000313" key="2">
    <source>
        <dbReference type="EMBL" id="TGE16805.1"/>
    </source>
</evidence>
<sequence length="172" mass="19287">MLRKLLTWFLLLGATLAVSACCVNNTCFCRDNNDDVVFFRFTLGPGQFSAAEVDTVYIQRKALDPKSAFKGDSIRIIRTPANAGDSLVLGPTGPFTALGVRFTNYQYTIRLTHPVRRFVIDSLRVEGRFESESGCCTCYRNLRKSLRVNGVRYDAYDPTGEDKPVYIPLSKP</sequence>
<evidence type="ECO:0000256" key="1">
    <source>
        <dbReference type="SAM" id="SignalP"/>
    </source>
</evidence>
<dbReference type="AlphaFoldDB" id="A0A4Z0PLA9"/>
<protein>
    <recommendedName>
        <fullName evidence="4">Lipoprotein</fullName>
    </recommendedName>
</protein>
<gene>
    <name evidence="2" type="ORF">E5J99_08835</name>
</gene>
<dbReference type="OrthoDB" id="883398at2"/>
<feature type="chain" id="PRO_5021306452" description="Lipoprotein" evidence="1">
    <location>
        <begin position="21"/>
        <end position="172"/>
    </location>
</feature>
<proteinExistence type="predicted"/>
<feature type="signal peptide" evidence="1">
    <location>
        <begin position="1"/>
        <end position="20"/>
    </location>
</feature>